<reference evidence="1 2" key="1">
    <citation type="journal article" date="2021" name="Hortic Res">
        <title>Chromosome-scale assembly of the Dendrobium chrysotoxum genome enhances the understanding of orchid evolution.</title>
        <authorList>
            <person name="Zhang Y."/>
            <person name="Zhang G.Q."/>
            <person name="Zhang D."/>
            <person name="Liu X.D."/>
            <person name="Xu X.Y."/>
            <person name="Sun W.H."/>
            <person name="Yu X."/>
            <person name="Zhu X."/>
            <person name="Wang Z.W."/>
            <person name="Zhao X."/>
            <person name="Zhong W.Y."/>
            <person name="Chen H."/>
            <person name="Yin W.L."/>
            <person name="Huang T."/>
            <person name="Niu S.C."/>
            <person name="Liu Z.J."/>
        </authorList>
    </citation>
    <scope>NUCLEOTIDE SEQUENCE [LARGE SCALE GENOMIC DNA]</scope>
    <source>
        <strain evidence="1">Lindl</strain>
    </source>
</reference>
<organism evidence="1 2">
    <name type="scientific">Dendrobium chrysotoxum</name>
    <name type="common">Orchid</name>
    <dbReference type="NCBI Taxonomy" id="161865"/>
    <lineage>
        <taxon>Eukaryota</taxon>
        <taxon>Viridiplantae</taxon>
        <taxon>Streptophyta</taxon>
        <taxon>Embryophyta</taxon>
        <taxon>Tracheophyta</taxon>
        <taxon>Spermatophyta</taxon>
        <taxon>Magnoliopsida</taxon>
        <taxon>Liliopsida</taxon>
        <taxon>Asparagales</taxon>
        <taxon>Orchidaceae</taxon>
        <taxon>Epidendroideae</taxon>
        <taxon>Malaxideae</taxon>
        <taxon>Dendrobiinae</taxon>
        <taxon>Dendrobium</taxon>
    </lineage>
</organism>
<name>A0AAV7GRB4_DENCH</name>
<dbReference type="Proteomes" id="UP000775213">
    <property type="component" value="Unassembled WGS sequence"/>
</dbReference>
<comment type="caution">
    <text evidence="1">The sequence shown here is derived from an EMBL/GenBank/DDBJ whole genome shotgun (WGS) entry which is preliminary data.</text>
</comment>
<sequence length="86" mass="9692">MALQDKQLDSGPSELGGRCQMAPLYYGYDQSPLTRYLLLKVGPANAERFCAAFKTVHEKLVYKELSLEAAQRFISTDKTDMIRTDS</sequence>
<dbReference type="PANTHER" id="PTHR35312:SF1">
    <property type="entry name" value="OS07G0641800 PROTEIN"/>
    <property type="match status" value="1"/>
</dbReference>
<evidence type="ECO:0000313" key="1">
    <source>
        <dbReference type="EMBL" id="KAH0458830.1"/>
    </source>
</evidence>
<keyword evidence="2" id="KW-1185">Reference proteome</keyword>
<gene>
    <name evidence="1" type="ORF">IEQ34_011644</name>
</gene>
<dbReference type="EMBL" id="JAGFBR010000011">
    <property type="protein sequence ID" value="KAH0458830.1"/>
    <property type="molecule type" value="Genomic_DNA"/>
</dbReference>
<proteinExistence type="predicted"/>
<dbReference type="PANTHER" id="PTHR35312">
    <property type="entry name" value="OS07G0641800 PROTEIN"/>
    <property type="match status" value="1"/>
</dbReference>
<dbReference type="AlphaFoldDB" id="A0AAV7GRB4"/>
<accession>A0AAV7GRB4</accession>
<evidence type="ECO:0000313" key="2">
    <source>
        <dbReference type="Proteomes" id="UP000775213"/>
    </source>
</evidence>
<protein>
    <submittedName>
        <fullName evidence="1">Uncharacterized protein</fullName>
    </submittedName>
</protein>